<dbReference type="InterPro" id="IPR036513">
    <property type="entry name" value="STAS_dom_sf"/>
</dbReference>
<dbReference type="InterPro" id="IPR001932">
    <property type="entry name" value="PPM-type_phosphatase-like_dom"/>
</dbReference>
<keyword evidence="4" id="KW-1185">Reference proteome</keyword>
<dbReference type="EMBL" id="JADOUF010000001">
    <property type="protein sequence ID" value="MBG6135189.1"/>
    <property type="molecule type" value="Genomic_DNA"/>
</dbReference>
<dbReference type="Gene3D" id="3.30.565.10">
    <property type="entry name" value="Histidine kinase-like ATPase, C-terminal domain"/>
    <property type="match status" value="1"/>
</dbReference>
<dbReference type="Pfam" id="PF13466">
    <property type="entry name" value="STAS_2"/>
    <property type="match status" value="1"/>
</dbReference>
<dbReference type="SUPFAM" id="SSF55785">
    <property type="entry name" value="PYP-like sensor domain (PAS domain)"/>
    <property type="match status" value="1"/>
</dbReference>
<dbReference type="GO" id="GO:0016791">
    <property type="term" value="F:phosphatase activity"/>
    <property type="evidence" value="ECO:0007669"/>
    <property type="project" value="TreeGrafter"/>
</dbReference>
<evidence type="ECO:0000313" key="3">
    <source>
        <dbReference type="EMBL" id="MBG6135189.1"/>
    </source>
</evidence>
<dbReference type="Pfam" id="PF13581">
    <property type="entry name" value="HATPase_c_2"/>
    <property type="match status" value="1"/>
</dbReference>
<name>A0A8J7GB59_9ACTN</name>
<keyword evidence="1" id="KW-0378">Hydrolase</keyword>
<dbReference type="SUPFAM" id="SSF52091">
    <property type="entry name" value="SpoIIaa-like"/>
    <property type="match status" value="1"/>
</dbReference>
<dbReference type="InterPro" id="IPR058548">
    <property type="entry name" value="MlaB-like_STAS"/>
</dbReference>
<dbReference type="PANTHER" id="PTHR43156">
    <property type="entry name" value="STAGE II SPORULATION PROTEIN E-RELATED"/>
    <property type="match status" value="1"/>
</dbReference>
<dbReference type="RefSeq" id="WP_197002337.1">
    <property type="nucleotide sequence ID" value="NZ_BONS01000003.1"/>
</dbReference>
<protein>
    <submittedName>
        <fullName evidence="3">Serine phosphatase RsbU (Regulator of sigma subunit)/anti-sigma regulatory factor (Ser/Thr protein kinase)/ABC-type transporter Mla MlaB component</fullName>
    </submittedName>
</protein>
<evidence type="ECO:0000256" key="1">
    <source>
        <dbReference type="ARBA" id="ARBA00022801"/>
    </source>
</evidence>
<dbReference type="CDD" id="cd07043">
    <property type="entry name" value="STAS_anti-anti-sigma_factors"/>
    <property type="match status" value="1"/>
</dbReference>
<dbReference type="PROSITE" id="PS50801">
    <property type="entry name" value="STAS"/>
    <property type="match status" value="1"/>
</dbReference>
<dbReference type="InterPro" id="IPR052016">
    <property type="entry name" value="Bact_Sigma-Reg"/>
</dbReference>
<feature type="domain" description="STAS" evidence="2">
    <location>
        <begin position="552"/>
        <end position="633"/>
    </location>
</feature>
<dbReference type="InterPro" id="IPR003594">
    <property type="entry name" value="HATPase_dom"/>
</dbReference>
<dbReference type="InterPro" id="IPR013656">
    <property type="entry name" value="PAS_4"/>
</dbReference>
<dbReference type="InterPro" id="IPR036890">
    <property type="entry name" value="HATPase_C_sf"/>
</dbReference>
<comment type="caution">
    <text evidence="3">The sequence shown here is derived from an EMBL/GenBank/DDBJ whole genome shotgun (WGS) entry which is preliminary data.</text>
</comment>
<dbReference type="PANTHER" id="PTHR43156:SF2">
    <property type="entry name" value="STAGE II SPORULATION PROTEIN E"/>
    <property type="match status" value="1"/>
</dbReference>
<dbReference type="SUPFAM" id="SSF81606">
    <property type="entry name" value="PP2C-like"/>
    <property type="match status" value="1"/>
</dbReference>
<dbReference type="InterPro" id="IPR035965">
    <property type="entry name" value="PAS-like_dom_sf"/>
</dbReference>
<dbReference type="InterPro" id="IPR036457">
    <property type="entry name" value="PPM-type-like_dom_sf"/>
</dbReference>
<dbReference type="Gene3D" id="3.30.750.24">
    <property type="entry name" value="STAS domain"/>
    <property type="match status" value="1"/>
</dbReference>
<evidence type="ECO:0000313" key="4">
    <source>
        <dbReference type="Proteomes" id="UP000622552"/>
    </source>
</evidence>
<reference evidence="3" key="1">
    <citation type="submission" date="2020-11" db="EMBL/GenBank/DDBJ databases">
        <title>Sequencing the genomes of 1000 actinobacteria strains.</title>
        <authorList>
            <person name="Klenk H.-P."/>
        </authorList>
    </citation>
    <scope>NUCLEOTIDE SEQUENCE</scope>
    <source>
        <strain evidence="3">DSM 45356</strain>
    </source>
</reference>
<dbReference type="InterPro" id="IPR002645">
    <property type="entry name" value="STAS_dom"/>
</dbReference>
<dbReference type="Gene3D" id="3.60.40.10">
    <property type="entry name" value="PPM-type phosphatase domain"/>
    <property type="match status" value="1"/>
</dbReference>
<dbReference type="AlphaFoldDB" id="A0A8J7GB59"/>
<dbReference type="Proteomes" id="UP000622552">
    <property type="component" value="Unassembled WGS sequence"/>
</dbReference>
<dbReference type="SUPFAM" id="SSF55874">
    <property type="entry name" value="ATPase domain of HSP90 chaperone/DNA topoisomerase II/histidine kinase"/>
    <property type="match status" value="1"/>
</dbReference>
<dbReference type="Pfam" id="PF08448">
    <property type="entry name" value="PAS_4"/>
    <property type="match status" value="1"/>
</dbReference>
<organism evidence="3 4">
    <name type="scientific">Longispora fulva</name>
    <dbReference type="NCBI Taxonomy" id="619741"/>
    <lineage>
        <taxon>Bacteria</taxon>
        <taxon>Bacillati</taxon>
        <taxon>Actinomycetota</taxon>
        <taxon>Actinomycetes</taxon>
        <taxon>Micromonosporales</taxon>
        <taxon>Micromonosporaceae</taxon>
        <taxon>Longispora</taxon>
    </lineage>
</organism>
<sequence length="633" mass="66561">MEPSTAFPGEPADVVRAFEDLPAILWAFEGPEHRVVAANRAARASAGHRADIVGRPVREVLPELEGQQIFAMFDEIYVTGRGRSQPGLRVLIDRDGDGELEEGFFTYSAQPALHADGTVRGLLVYTVENTELVRLRHAAEDRAAASEHRYREQRDFVLGLQRGLLPQGMPVLPRVRTSARYLAAGADTAAGGDWFDVVPLGDGRAALLVGDVVGHGAPAVAAMGQLRAVALQALTSGADIAETVARLDGLADHVPTARGATVCLVVLDPGAGEVRYASRAHPAPLVVDPDGVTRFLAGAPGGPLGSGSAKAEVHREPLTSGELVLLYSDGLVERPGRTLADGMARLSKVASAVVRDAVGDDTTVPDLMVDRVCALVVERLALSGYSDDVTLLAAEPVPRRADLSVDFPASSGALSGLRRSVGTWLAALDVTGMDADGLQLVVGEAAANAIEHAYPAGVRHRMRVECRLGEDGVAHLTLSDGGRWREPTPEPAGRGWGLRLMRSLVDRVEVSATSSGTAVTFHQPLRRAVRLGSAAEPGRDAEELRTAYERPVLRVSGPVDQDTVERVRDAVMAASRGGALPVVVDLTGVSQLASAGVVLLHQLAADCDGLRLVAPVGGPARQVLELTGLGHLV</sequence>
<accession>A0A8J7GB59</accession>
<dbReference type="CDD" id="cd16936">
    <property type="entry name" value="HATPase_RsbW-like"/>
    <property type="match status" value="1"/>
</dbReference>
<evidence type="ECO:0000259" key="2">
    <source>
        <dbReference type="PROSITE" id="PS50801"/>
    </source>
</evidence>
<gene>
    <name evidence="3" type="ORF">IW245_001383</name>
</gene>
<dbReference type="Gene3D" id="3.30.450.20">
    <property type="entry name" value="PAS domain"/>
    <property type="match status" value="1"/>
</dbReference>
<dbReference type="SMART" id="SM00331">
    <property type="entry name" value="PP2C_SIG"/>
    <property type="match status" value="1"/>
</dbReference>
<proteinExistence type="predicted"/>
<dbReference type="Pfam" id="PF07228">
    <property type="entry name" value="SpoIIE"/>
    <property type="match status" value="1"/>
</dbReference>